<dbReference type="Proteomes" id="UP001589590">
    <property type="component" value="Unassembled WGS sequence"/>
</dbReference>
<dbReference type="InterPro" id="IPR038765">
    <property type="entry name" value="Papain-like_cys_pep_sf"/>
</dbReference>
<dbReference type="SMART" id="SM00460">
    <property type="entry name" value="TGc"/>
    <property type="match status" value="1"/>
</dbReference>
<dbReference type="PANTHER" id="PTHR33490:SF6">
    <property type="entry name" value="SLL1049 PROTEIN"/>
    <property type="match status" value="1"/>
</dbReference>
<evidence type="ECO:0000313" key="3">
    <source>
        <dbReference type="EMBL" id="MFB9105120.1"/>
    </source>
</evidence>
<dbReference type="EMBL" id="JBHMFA010000005">
    <property type="protein sequence ID" value="MFB9105120.1"/>
    <property type="molecule type" value="Genomic_DNA"/>
</dbReference>
<dbReference type="Gene3D" id="3.10.620.30">
    <property type="match status" value="1"/>
</dbReference>
<reference evidence="3 4" key="1">
    <citation type="submission" date="2024-09" db="EMBL/GenBank/DDBJ databases">
        <authorList>
            <person name="Sun Q."/>
            <person name="Mori K."/>
        </authorList>
    </citation>
    <scope>NUCLEOTIDE SEQUENCE [LARGE SCALE GENOMIC DNA]</scope>
    <source>
        <strain evidence="3 4">CECT 8300</strain>
    </source>
</reference>
<sequence length="327" mass="37165">MATFFIKHITKYNYSANVIDGATLTRLHPINDDYQKVTSHLIGVTNNPFIETFYDFYNNRVGTFMITEPHNELNIISEIEVVTSPKLIPEDTVEKTAQWTELKRIRNTIDFIDFTAHKPFAGSQDIEDIILDLMLKTKSPFQAVLTLSEYVHNNFDYKPGVTNVKTPLEEAWELKAGVCQDFTNVLLRMIKMLGIPARYVSGYICPNDEITRGEGATHAWIEAYIPFYGWLGFDPTNNAIANENHVRLAIGRDYSDCSPVKGVFKGNVEAEMQVKVSVKTSKSDNSSNDIDKAIDAEKANSYKRSLAKIQKSESLKQNHQQQQQQQQ</sequence>
<proteinExistence type="predicted"/>
<evidence type="ECO:0000259" key="2">
    <source>
        <dbReference type="SMART" id="SM00460"/>
    </source>
</evidence>
<keyword evidence="4" id="KW-1185">Reference proteome</keyword>
<gene>
    <name evidence="3" type="ORF">ACFFU1_09430</name>
</gene>
<dbReference type="InterPro" id="IPR002931">
    <property type="entry name" value="Transglutaminase-like"/>
</dbReference>
<dbReference type="SUPFAM" id="SSF54001">
    <property type="entry name" value="Cysteine proteinases"/>
    <property type="match status" value="1"/>
</dbReference>
<feature type="domain" description="Transglutaminase-like" evidence="2">
    <location>
        <begin position="171"/>
        <end position="237"/>
    </location>
</feature>
<comment type="caution">
    <text evidence="3">The sequence shown here is derived from an EMBL/GenBank/DDBJ whole genome shotgun (WGS) entry which is preliminary data.</text>
</comment>
<protein>
    <submittedName>
        <fullName evidence="3">Transglutaminase domain-containing protein</fullName>
    </submittedName>
</protein>
<dbReference type="InterPro" id="IPR013589">
    <property type="entry name" value="Bac_transglu_N"/>
</dbReference>
<dbReference type="PANTHER" id="PTHR33490">
    <property type="entry name" value="BLR5614 PROTEIN-RELATED"/>
    <property type="match status" value="1"/>
</dbReference>
<dbReference type="Pfam" id="PF08379">
    <property type="entry name" value="Bact_transglu_N"/>
    <property type="match status" value="1"/>
</dbReference>
<organism evidence="3 4">
    <name type="scientific">Algibacter miyuki</name>
    <dbReference type="NCBI Taxonomy" id="1306933"/>
    <lineage>
        <taxon>Bacteria</taxon>
        <taxon>Pseudomonadati</taxon>
        <taxon>Bacteroidota</taxon>
        <taxon>Flavobacteriia</taxon>
        <taxon>Flavobacteriales</taxon>
        <taxon>Flavobacteriaceae</taxon>
        <taxon>Algibacter</taxon>
    </lineage>
</organism>
<evidence type="ECO:0000256" key="1">
    <source>
        <dbReference type="SAM" id="MobiDB-lite"/>
    </source>
</evidence>
<feature type="region of interest" description="Disordered" evidence="1">
    <location>
        <begin position="307"/>
        <end position="327"/>
    </location>
</feature>
<evidence type="ECO:0000313" key="4">
    <source>
        <dbReference type="Proteomes" id="UP001589590"/>
    </source>
</evidence>
<dbReference type="RefSeq" id="WP_290272647.1">
    <property type="nucleotide sequence ID" value="NZ_JAUFQP010000013.1"/>
</dbReference>
<accession>A0ABV5GZP9</accession>
<dbReference type="Pfam" id="PF01841">
    <property type="entry name" value="Transglut_core"/>
    <property type="match status" value="1"/>
</dbReference>
<name>A0ABV5GZP9_9FLAO</name>